<dbReference type="GeneID" id="123731805"/>
<dbReference type="InterPro" id="IPR001878">
    <property type="entry name" value="Znf_CCHC"/>
</dbReference>
<name>A0ABM3E7Y4_SALSA</name>
<accession>A0ABM3E7Y4</accession>
<keyword evidence="1" id="KW-0862">Zinc</keyword>
<feature type="domain" description="CCHC-type" evidence="2">
    <location>
        <begin position="270"/>
        <end position="285"/>
    </location>
</feature>
<evidence type="ECO:0000259" key="2">
    <source>
        <dbReference type="PROSITE" id="PS50158"/>
    </source>
</evidence>
<evidence type="ECO:0000256" key="1">
    <source>
        <dbReference type="PROSITE-ProRule" id="PRU00047"/>
    </source>
</evidence>
<organism evidence="3 4">
    <name type="scientific">Salmo salar</name>
    <name type="common">Atlantic salmon</name>
    <dbReference type="NCBI Taxonomy" id="8030"/>
    <lineage>
        <taxon>Eukaryota</taxon>
        <taxon>Metazoa</taxon>
        <taxon>Chordata</taxon>
        <taxon>Craniata</taxon>
        <taxon>Vertebrata</taxon>
        <taxon>Euteleostomi</taxon>
        <taxon>Actinopterygii</taxon>
        <taxon>Neopterygii</taxon>
        <taxon>Teleostei</taxon>
        <taxon>Protacanthopterygii</taxon>
        <taxon>Salmoniformes</taxon>
        <taxon>Salmonidae</taxon>
        <taxon>Salmoninae</taxon>
        <taxon>Salmo</taxon>
    </lineage>
</organism>
<gene>
    <name evidence="4" type="primary">LOC123731805</name>
</gene>
<keyword evidence="3" id="KW-1185">Reference proteome</keyword>
<evidence type="ECO:0000313" key="4">
    <source>
        <dbReference type="RefSeq" id="XP_045567178.1"/>
    </source>
</evidence>
<keyword evidence="1" id="KW-0479">Metal-binding</keyword>
<protein>
    <recommendedName>
        <fullName evidence="2">CCHC-type domain-containing protein</fullName>
    </recommendedName>
</protein>
<dbReference type="Proteomes" id="UP001652741">
    <property type="component" value="Unplaced"/>
</dbReference>
<dbReference type="RefSeq" id="XP_045567178.1">
    <property type="nucleotide sequence ID" value="XM_045711222.1"/>
</dbReference>
<evidence type="ECO:0000313" key="3">
    <source>
        <dbReference type="Proteomes" id="UP001652741"/>
    </source>
</evidence>
<sequence>MLNTNRGVLGDIETAVKGTVRITKGADNWIRDFENKYGHQDLCLGDIKALLSRVPTRGQLSDAMRNCQLDTKPPELGLGQFRAELWAHLRSTFPMIRDLSRLTDHVFGVESDFGIRIDGLKRKWIKELGERHDNTFETEEMFYDKACRNLPDKIQAKVKDVVGWRRMDGPTKEDHLRHFCRTWSNEITEEEKTRQADLDDALKKAQLAQLQNANKSTEGPDLVVTNTPVPAALPSGPGAATQPFLQRLPKAYGNPQPFHPPTPPTGPVHCWGCGPFGHKRNRCTQGPQYTRAWNPQPGFRRRRWGNYRGGNRGRYQGQGRSWKKTKDNGGHFTYVNQAGELKIDIENDYSRIPCTPEITEYSPQQRRDEDELSSVPDYLWSKRGTRHRVDKKISRTCIR</sequence>
<keyword evidence="1" id="KW-0863">Zinc-finger</keyword>
<reference evidence="4" key="1">
    <citation type="submission" date="2025-08" db="UniProtKB">
        <authorList>
            <consortium name="RefSeq"/>
        </authorList>
    </citation>
    <scope>IDENTIFICATION</scope>
</reference>
<dbReference type="PROSITE" id="PS50158">
    <property type="entry name" value="ZF_CCHC"/>
    <property type="match status" value="1"/>
</dbReference>
<proteinExistence type="predicted"/>